<dbReference type="AlphaFoldDB" id="A0A1Y3U4R2"/>
<gene>
    <name evidence="2" type="ORF">B5G21_03495</name>
</gene>
<dbReference type="Proteomes" id="UP000196560">
    <property type="component" value="Unassembled WGS sequence"/>
</dbReference>
<comment type="caution">
    <text evidence="2">The sequence shown here is derived from an EMBL/GenBank/DDBJ whole genome shotgun (WGS) entry which is preliminary data.</text>
</comment>
<reference evidence="3" key="1">
    <citation type="submission" date="2017-04" db="EMBL/GenBank/DDBJ databases">
        <title>Function of individual gut microbiota members based on whole genome sequencing of pure cultures obtained from chicken caecum.</title>
        <authorList>
            <person name="Medvecky M."/>
            <person name="Cejkova D."/>
            <person name="Polansky O."/>
            <person name="Karasova D."/>
            <person name="Kubasova T."/>
            <person name="Cizek A."/>
            <person name="Rychlik I."/>
        </authorList>
    </citation>
    <scope>NUCLEOTIDE SEQUENCE [LARGE SCALE GENOMIC DNA]</scope>
    <source>
        <strain evidence="3">An70</strain>
    </source>
</reference>
<evidence type="ECO:0000313" key="3">
    <source>
        <dbReference type="Proteomes" id="UP000196560"/>
    </source>
</evidence>
<protein>
    <submittedName>
        <fullName evidence="2">Uncharacterized protein</fullName>
    </submittedName>
</protein>
<evidence type="ECO:0000256" key="1">
    <source>
        <dbReference type="SAM" id="MobiDB-lite"/>
    </source>
</evidence>
<keyword evidence="3" id="KW-1185">Reference proteome</keyword>
<organism evidence="2 3">
    <name type="scientific">Enorma massiliensis</name>
    <dbReference type="NCBI Taxonomy" id="1472761"/>
    <lineage>
        <taxon>Bacteria</taxon>
        <taxon>Bacillati</taxon>
        <taxon>Actinomycetota</taxon>
        <taxon>Coriobacteriia</taxon>
        <taxon>Coriobacteriales</taxon>
        <taxon>Coriobacteriaceae</taxon>
        <taxon>Enorma</taxon>
    </lineage>
</organism>
<feature type="region of interest" description="Disordered" evidence="1">
    <location>
        <begin position="77"/>
        <end position="97"/>
    </location>
</feature>
<evidence type="ECO:0000313" key="2">
    <source>
        <dbReference type="EMBL" id="OUN43763.1"/>
    </source>
</evidence>
<name>A0A1Y3U4R2_9ACTN</name>
<dbReference type="RefSeq" id="WP_087186059.1">
    <property type="nucleotide sequence ID" value="NZ_NFHO01000003.1"/>
</dbReference>
<sequence length="97" mass="11563">MLLGHPDMTAEELARLIPRHSPSAIRNRRSRKGRWSKVRAPLCSRCDERPVWTESPRARKMGLCKGCYLHEMEHRRREDARANALRQSLFKERRRRS</sequence>
<proteinExistence type="predicted"/>
<dbReference type="EMBL" id="NFHO01000003">
    <property type="protein sequence ID" value="OUN43763.1"/>
    <property type="molecule type" value="Genomic_DNA"/>
</dbReference>
<accession>A0A1Y3U4R2</accession>